<sequence length="134" mass="14577">MKADSDAHASHVGDPSLLCSSHEQHNGIAKEVEEMATQNIVAARSCITGSMILLPRRVKWQARTGRHAACGHRLCHVRTGPGSRRTPEAAWLTATLRHQRVSNSMLTSERRAEVPEAGKGIQHLQPCSPAMLAT</sequence>
<comment type="caution">
    <text evidence="2">The sequence shown here is derived from an EMBL/GenBank/DDBJ whole genome shotgun (WGS) entry which is preliminary data.</text>
</comment>
<feature type="compositionally biased region" description="Basic and acidic residues" evidence="1">
    <location>
        <begin position="1"/>
        <end position="11"/>
    </location>
</feature>
<dbReference type="EMBL" id="BLLF01001421">
    <property type="protein sequence ID" value="GFH19195.1"/>
    <property type="molecule type" value="Genomic_DNA"/>
</dbReference>
<evidence type="ECO:0000313" key="2">
    <source>
        <dbReference type="EMBL" id="GFH19195.1"/>
    </source>
</evidence>
<evidence type="ECO:0000313" key="3">
    <source>
        <dbReference type="Proteomes" id="UP000485058"/>
    </source>
</evidence>
<dbReference type="Proteomes" id="UP000485058">
    <property type="component" value="Unassembled WGS sequence"/>
</dbReference>
<feature type="region of interest" description="Disordered" evidence="1">
    <location>
        <begin position="1"/>
        <end position="20"/>
    </location>
</feature>
<keyword evidence="3" id="KW-1185">Reference proteome</keyword>
<reference evidence="2 3" key="1">
    <citation type="submission" date="2020-02" db="EMBL/GenBank/DDBJ databases">
        <title>Draft genome sequence of Haematococcus lacustris strain NIES-144.</title>
        <authorList>
            <person name="Morimoto D."/>
            <person name="Nakagawa S."/>
            <person name="Yoshida T."/>
            <person name="Sawayama S."/>
        </authorList>
    </citation>
    <scope>NUCLEOTIDE SEQUENCE [LARGE SCALE GENOMIC DNA]</scope>
    <source>
        <strain evidence="2 3">NIES-144</strain>
    </source>
</reference>
<gene>
    <name evidence="2" type="ORF">HaLaN_16103</name>
</gene>
<evidence type="ECO:0000256" key="1">
    <source>
        <dbReference type="SAM" id="MobiDB-lite"/>
    </source>
</evidence>
<dbReference type="AlphaFoldDB" id="A0A699ZBU0"/>
<protein>
    <submittedName>
        <fullName evidence="2">Uncharacterized protein</fullName>
    </submittedName>
</protein>
<accession>A0A699ZBU0</accession>
<organism evidence="2 3">
    <name type="scientific">Haematococcus lacustris</name>
    <name type="common">Green alga</name>
    <name type="synonym">Haematococcus pluvialis</name>
    <dbReference type="NCBI Taxonomy" id="44745"/>
    <lineage>
        <taxon>Eukaryota</taxon>
        <taxon>Viridiplantae</taxon>
        <taxon>Chlorophyta</taxon>
        <taxon>core chlorophytes</taxon>
        <taxon>Chlorophyceae</taxon>
        <taxon>CS clade</taxon>
        <taxon>Chlamydomonadales</taxon>
        <taxon>Haematococcaceae</taxon>
        <taxon>Haematococcus</taxon>
    </lineage>
</organism>
<name>A0A699ZBU0_HAELA</name>
<proteinExistence type="predicted"/>